<reference evidence="2 3" key="1">
    <citation type="journal article" date="2015" name="Parasitol. Res.">
        <title>Viruses in close associations with free-living amoebae.</title>
        <authorList>
            <person name="Scheid P."/>
        </authorList>
    </citation>
    <scope>NUCLEOTIDE SEQUENCE [LARGE SCALE GENOMIC DNA]</scope>
    <source>
        <strain evidence="2">KlaHel</strain>
    </source>
</reference>
<name>A0A0B5J3P3_9VIRU</name>
<keyword evidence="1" id="KW-0812">Transmembrane</keyword>
<organism evidence="2 3">
    <name type="scientific">Pandoravirus inopinatum</name>
    <dbReference type="NCBI Taxonomy" id="1605721"/>
    <lineage>
        <taxon>Viruses</taxon>
        <taxon>Pandoravirus</taxon>
    </lineage>
</organism>
<dbReference type="EMBL" id="KP136319">
    <property type="protein sequence ID" value="AJF98189.1"/>
    <property type="molecule type" value="Genomic_DNA"/>
</dbReference>
<accession>A0A0B5J3P3</accession>
<evidence type="ECO:0000313" key="3">
    <source>
        <dbReference type="Proteomes" id="UP000202511"/>
    </source>
</evidence>
<feature type="transmembrane region" description="Helical" evidence="1">
    <location>
        <begin position="125"/>
        <end position="147"/>
    </location>
</feature>
<keyword evidence="1" id="KW-0472">Membrane</keyword>
<protein>
    <submittedName>
        <fullName evidence="2">Uncharacterized protein</fullName>
    </submittedName>
</protein>
<evidence type="ECO:0000313" key="2">
    <source>
        <dbReference type="EMBL" id="AJF98189.1"/>
    </source>
</evidence>
<dbReference type="RefSeq" id="YP_009120424.1">
    <property type="nucleotide sequence ID" value="NC_026440.1"/>
</dbReference>
<evidence type="ECO:0000256" key="1">
    <source>
        <dbReference type="SAM" id="Phobius"/>
    </source>
</evidence>
<keyword evidence="1" id="KW-1133">Transmembrane helix</keyword>
<feature type="transmembrane region" description="Helical" evidence="1">
    <location>
        <begin position="176"/>
        <end position="194"/>
    </location>
</feature>
<dbReference type="GeneID" id="23463106"/>
<dbReference type="Proteomes" id="UP000202511">
    <property type="component" value="Segment"/>
</dbReference>
<proteinExistence type="predicted"/>
<dbReference type="KEGG" id="vg:23463106"/>
<sequence>MHSNYGGGSWRAPPTSGGSKMAAIHQCLDAMRPLSPCPTFAPAVVAPTMAALDALPEPFCPQPVAPVASLAPVVHAQPPMPPCEPPPPQVAVVTSTASCPTATAPETTARAAASERAAAALRSPALLALATAIVVVLVLIVVAPPFVLRKRGGVGSHTDPACRWSKPRAQVDPVRLLVWGLLAGAAAFALPLAIDRVMTPPSPTKPAARRPRKGA</sequence>